<evidence type="ECO:0000256" key="9">
    <source>
        <dbReference type="ARBA" id="ARBA00023157"/>
    </source>
</evidence>
<dbReference type="PANTHER" id="PTHR47154">
    <property type="entry name" value="G-PROTEIN COUPLED RECEPTOR MTH-RELATED"/>
    <property type="match status" value="1"/>
</dbReference>
<accession>A0A0J9RQX9</accession>
<evidence type="ECO:0000256" key="13">
    <source>
        <dbReference type="SAM" id="SignalP"/>
    </source>
</evidence>
<name>A0A0J9RQX9_DROSI</name>
<dbReference type="OrthoDB" id="7820827at2759"/>
<sequence>MRLNILYIIILVFVISSQSEAVIPGCDYIDTVDISHIPKLNNSYAYEGLTIPAHLTALYTFSQLADGSQEPVKSHLRACICKLKPCIRFCCPRNKMLPNSRCSDGLTENLKRINPYLKITLQDGTIETYYLLTDI</sequence>
<keyword evidence="5 13" id="KW-0732">Signal</keyword>
<evidence type="ECO:0000256" key="5">
    <source>
        <dbReference type="ARBA" id="ARBA00022729"/>
    </source>
</evidence>
<keyword evidence="12" id="KW-0807">Transducer</keyword>
<gene>
    <name evidence="15" type="primary">Dsim\GD27454</name>
    <name evidence="15" type="ORF">Dsimw501_GD27454</name>
</gene>
<reference evidence="15 16" key="1">
    <citation type="journal article" date="2013" name="Genome Res.">
        <title>A second-generation assembly of the Drosophila simulans genome provides new insights into patterns of lineage-specific divergence.</title>
        <authorList>
            <person name="Hu T.T."/>
            <person name="Eisen M.B."/>
            <person name="Thornton K.R."/>
            <person name="Andolfatto P."/>
        </authorList>
    </citation>
    <scope>NUCLEOTIDE SEQUENCE [LARGE SCALE GENOMIC DNA]</scope>
    <source>
        <strain evidence="16">w501</strain>
    </source>
</reference>
<comment type="similarity">
    <text evidence="2">Belongs to the G-protein coupled receptor 2 family. Mth subfamily.</text>
</comment>
<dbReference type="AlphaFoldDB" id="A0A0J9RQX9"/>
<proteinExistence type="inferred from homology"/>
<dbReference type="PANTHER" id="PTHR47154:SF2">
    <property type="entry name" value="G-PROTEIN COUPLED RECEPTOR MTH-RELATED"/>
    <property type="match status" value="1"/>
</dbReference>
<dbReference type="Bgee" id="FBgn0268744">
    <property type="expression patterns" value="Expressed in embryo"/>
</dbReference>
<dbReference type="FunFam" id="2.30.160.11:FF:000001">
    <property type="entry name" value="G-protein coupled receptor Mth"/>
    <property type="match status" value="1"/>
</dbReference>
<dbReference type="GO" id="GO:0008528">
    <property type="term" value="F:G protein-coupled peptide receptor activity"/>
    <property type="evidence" value="ECO:0007669"/>
    <property type="project" value="TreeGrafter"/>
</dbReference>
<evidence type="ECO:0000313" key="15">
    <source>
        <dbReference type="EMBL" id="KMY98117.1"/>
    </source>
</evidence>
<organism evidence="15 16">
    <name type="scientific">Drosophila simulans</name>
    <name type="common">Fruit fly</name>
    <dbReference type="NCBI Taxonomy" id="7240"/>
    <lineage>
        <taxon>Eukaryota</taxon>
        <taxon>Metazoa</taxon>
        <taxon>Ecdysozoa</taxon>
        <taxon>Arthropoda</taxon>
        <taxon>Hexapoda</taxon>
        <taxon>Insecta</taxon>
        <taxon>Pterygota</taxon>
        <taxon>Neoptera</taxon>
        <taxon>Endopterygota</taxon>
        <taxon>Diptera</taxon>
        <taxon>Brachycera</taxon>
        <taxon>Muscomorpha</taxon>
        <taxon>Ephydroidea</taxon>
        <taxon>Drosophilidae</taxon>
        <taxon>Drosophila</taxon>
        <taxon>Sophophora</taxon>
    </lineage>
</organism>
<dbReference type="InterPro" id="IPR010596">
    <property type="entry name" value="Methuselah_N_dom"/>
</dbReference>
<evidence type="ECO:0000256" key="3">
    <source>
        <dbReference type="ARBA" id="ARBA00022475"/>
    </source>
</evidence>
<evidence type="ECO:0000256" key="11">
    <source>
        <dbReference type="ARBA" id="ARBA00023180"/>
    </source>
</evidence>
<protein>
    <recommendedName>
        <fullName evidence="14">Methuselah N-terminal domain-containing protein</fullName>
    </recommendedName>
</protein>
<dbReference type="Gene3D" id="2.170.180.11">
    <property type="entry name" value="Methuselah ectodomain, domain 2"/>
    <property type="match status" value="1"/>
</dbReference>
<feature type="chain" id="PRO_5005321965" description="Methuselah N-terminal domain-containing protein" evidence="13">
    <location>
        <begin position="22"/>
        <end position="135"/>
    </location>
</feature>
<dbReference type="Proteomes" id="UP000035880">
    <property type="component" value="Chromosome 3L"/>
</dbReference>
<dbReference type="InterPro" id="IPR023311">
    <property type="entry name" value="Methusela_ecto_dom_2"/>
</dbReference>
<evidence type="ECO:0000256" key="1">
    <source>
        <dbReference type="ARBA" id="ARBA00004651"/>
    </source>
</evidence>
<comment type="subcellular location">
    <subcellularLocation>
        <location evidence="1">Cell membrane</location>
        <topology evidence="1">Multi-pass membrane protein</topology>
    </subcellularLocation>
</comment>
<dbReference type="Pfam" id="PF06652">
    <property type="entry name" value="Methuselah_N"/>
    <property type="match status" value="1"/>
</dbReference>
<dbReference type="SUPFAM" id="SSF63877">
    <property type="entry name" value="Methuselah ectodomain"/>
    <property type="match status" value="1"/>
</dbReference>
<dbReference type="Gene3D" id="2.30.160.11">
    <property type="match status" value="1"/>
</dbReference>
<evidence type="ECO:0000256" key="6">
    <source>
        <dbReference type="ARBA" id="ARBA00022989"/>
    </source>
</evidence>
<keyword evidence="7" id="KW-0297">G-protein coupled receptor</keyword>
<dbReference type="EMBL" id="CM002912">
    <property type="protein sequence ID" value="KMY98117.1"/>
    <property type="molecule type" value="Genomic_DNA"/>
</dbReference>
<dbReference type="InterPro" id="IPR044860">
    <property type="entry name" value="Methusela_ecto_dom_1"/>
</dbReference>
<evidence type="ECO:0000256" key="4">
    <source>
        <dbReference type="ARBA" id="ARBA00022692"/>
    </source>
</evidence>
<keyword evidence="4" id="KW-0812">Transmembrane</keyword>
<feature type="domain" description="Methuselah N-terminal" evidence="14">
    <location>
        <begin position="26"/>
        <end position="134"/>
    </location>
</feature>
<keyword evidence="9" id="KW-1015">Disulfide bond</keyword>
<evidence type="ECO:0000256" key="2">
    <source>
        <dbReference type="ARBA" id="ARBA00008979"/>
    </source>
</evidence>
<evidence type="ECO:0000256" key="10">
    <source>
        <dbReference type="ARBA" id="ARBA00023170"/>
    </source>
</evidence>
<evidence type="ECO:0000256" key="7">
    <source>
        <dbReference type="ARBA" id="ARBA00023040"/>
    </source>
</evidence>
<evidence type="ECO:0000313" key="16">
    <source>
        <dbReference type="Proteomes" id="UP000035880"/>
    </source>
</evidence>
<dbReference type="InterPro" id="IPR036272">
    <property type="entry name" value="Methuselah_N_sf"/>
</dbReference>
<keyword evidence="8" id="KW-0472">Membrane</keyword>
<keyword evidence="6" id="KW-1133">Transmembrane helix</keyword>
<evidence type="ECO:0000256" key="12">
    <source>
        <dbReference type="ARBA" id="ARBA00023224"/>
    </source>
</evidence>
<evidence type="ECO:0000256" key="8">
    <source>
        <dbReference type="ARBA" id="ARBA00023136"/>
    </source>
</evidence>
<feature type="signal peptide" evidence="13">
    <location>
        <begin position="1"/>
        <end position="21"/>
    </location>
</feature>
<keyword evidence="3" id="KW-1003">Cell membrane</keyword>
<dbReference type="GO" id="GO:0005886">
    <property type="term" value="C:plasma membrane"/>
    <property type="evidence" value="ECO:0007669"/>
    <property type="project" value="UniProtKB-SubCell"/>
</dbReference>
<keyword evidence="10" id="KW-0675">Receptor</keyword>
<dbReference type="KEGG" id="dsi:Dsimw501_GD27454"/>
<keyword evidence="11" id="KW-0325">Glycoprotein</keyword>
<dbReference type="InterPro" id="IPR051384">
    <property type="entry name" value="Mth_GPCR"/>
</dbReference>
<evidence type="ECO:0000259" key="14">
    <source>
        <dbReference type="Pfam" id="PF06652"/>
    </source>
</evidence>